<evidence type="ECO:0000256" key="2">
    <source>
        <dbReference type="SAM" id="MobiDB-lite"/>
    </source>
</evidence>
<dbReference type="PANTHER" id="PTHR15665">
    <property type="entry name" value="ASTEROID PROTEIN"/>
    <property type="match status" value="1"/>
</dbReference>
<dbReference type="EMBL" id="MU853793">
    <property type="protein sequence ID" value="KAK3940662.1"/>
    <property type="molecule type" value="Genomic_DNA"/>
</dbReference>
<evidence type="ECO:0000256" key="1">
    <source>
        <dbReference type="ARBA" id="ARBA00007398"/>
    </source>
</evidence>
<feature type="domain" description="Asteroid" evidence="3">
    <location>
        <begin position="160"/>
        <end position="400"/>
    </location>
</feature>
<sequence length="634" mass="70516">MGIPGLKRHLDPYGLTVVYNGRNPLNGIRVVIDGPALAYHVLSLCQRNVLKSSPFEQPSYRLLGQTALSWLDEIQTCGADISCIYFDGFLPSSKRDERIKRLLQSSRSLRNYHLACPTGVPAARPNFVADQETVELFPASLGGSNLSAGGRFNGPLPPPPPFLVPAIIDYLMWSEVYEPITKVVPGEADAFCARHVKKCGGAVITSDSDLLVHDLGQSGSVIFLDGIHADSSISRELKTFEFTPSNICDRLAITPDTGLSRLAFELFMDNHLTLEQAVERLKREPAATLYPTEHAKFMEPYLFPETAGGEDIPASKLDPRISEIALRCLHRSTGSSDLPAAGVHAGLEMYLPVLLDSPTRTSAWETSKSVRQLAYAYLPHMQDPSPLPVSEFRRLQQSPSTGTPTDVPHRSLTARDAAKLTSLIRRIQSGGTSPEVAWVIFSIILDIENTYLQGKGHQPLSLQILRQEFLGELDECSWDFVHFCAQVQATLYSLRMLRKILRFTDQVKKDPETPGFSTALDGISMSLVLLPLWRDFPTISTFGNLLRRVREEGGLAFLYEVIPVENMRALLDEVQKPPEPKEKNKKNKKRKGKSPEGQELKRPAQHGLFGRGNRFDIFMVNMGELEREIREGSS</sequence>
<gene>
    <name evidence="4" type="ORF">QBC46DRAFT_121985</name>
</gene>
<organism evidence="4 5">
    <name type="scientific">Diplogelasinospora grovesii</name>
    <dbReference type="NCBI Taxonomy" id="303347"/>
    <lineage>
        <taxon>Eukaryota</taxon>
        <taxon>Fungi</taxon>
        <taxon>Dikarya</taxon>
        <taxon>Ascomycota</taxon>
        <taxon>Pezizomycotina</taxon>
        <taxon>Sordariomycetes</taxon>
        <taxon>Sordariomycetidae</taxon>
        <taxon>Sordariales</taxon>
        <taxon>Diplogelasinosporaceae</taxon>
        <taxon>Diplogelasinospora</taxon>
    </lineage>
</organism>
<dbReference type="InterPro" id="IPR029060">
    <property type="entry name" value="PIN-like_dom_sf"/>
</dbReference>
<dbReference type="SUPFAM" id="SSF88723">
    <property type="entry name" value="PIN domain-like"/>
    <property type="match status" value="1"/>
</dbReference>
<dbReference type="PANTHER" id="PTHR15665:SF1">
    <property type="entry name" value="PROTEIN ASTEROID HOMOLOG 1"/>
    <property type="match status" value="1"/>
</dbReference>
<dbReference type="Proteomes" id="UP001303473">
    <property type="component" value="Unassembled WGS sequence"/>
</dbReference>
<evidence type="ECO:0000259" key="3">
    <source>
        <dbReference type="Pfam" id="PF12813"/>
    </source>
</evidence>
<dbReference type="AlphaFoldDB" id="A0AAN6NBC3"/>
<reference evidence="5" key="1">
    <citation type="journal article" date="2023" name="Mol. Phylogenet. Evol.">
        <title>Genome-scale phylogeny and comparative genomics of the fungal order Sordariales.</title>
        <authorList>
            <person name="Hensen N."/>
            <person name="Bonometti L."/>
            <person name="Westerberg I."/>
            <person name="Brannstrom I.O."/>
            <person name="Guillou S."/>
            <person name="Cros-Aarteil S."/>
            <person name="Calhoun S."/>
            <person name="Haridas S."/>
            <person name="Kuo A."/>
            <person name="Mondo S."/>
            <person name="Pangilinan J."/>
            <person name="Riley R."/>
            <person name="LaButti K."/>
            <person name="Andreopoulos B."/>
            <person name="Lipzen A."/>
            <person name="Chen C."/>
            <person name="Yan M."/>
            <person name="Daum C."/>
            <person name="Ng V."/>
            <person name="Clum A."/>
            <person name="Steindorff A."/>
            <person name="Ohm R.A."/>
            <person name="Martin F."/>
            <person name="Silar P."/>
            <person name="Natvig D.O."/>
            <person name="Lalanne C."/>
            <person name="Gautier V."/>
            <person name="Ament-Velasquez S.L."/>
            <person name="Kruys A."/>
            <person name="Hutchinson M.I."/>
            <person name="Powell A.J."/>
            <person name="Barry K."/>
            <person name="Miller A.N."/>
            <person name="Grigoriev I.V."/>
            <person name="Debuchy R."/>
            <person name="Gladieux P."/>
            <person name="Hiltunen Thoren M."/>
            <person name="Johannesson H."/>
        </authorList>
    </citation>
    <scope>NUCLEOTIDE SEQUENCE [LARGE SCALE GENOMIC DNA]</scope>
    <source>
        <strain evidence="5">CBS 340.73</strain>
    </source>
</reference>
<name>A0AAN6NBC3_9PEZI</name>
<feature type="compositionally biased region" description="Basic and acidic residues" evidence="2">
    <location>
        <begin position="572"/>
        <end position="582"/>
    </location>
</feature>
<proteinExistence type="inferred from homology"/>
<evidence type="ECO:0000313" key="5">
    <source>
        <dbReference type="Proteomes" id="UP001303473"/>
    </source>
</evidence>
<comment type="caution">
    <text evidence="4">The sequence shown here is derived from an EMBL/GenBank/DDBJ whole genome shotgun (WGS) entry which is preliminary data.</text>
</comment>
<feature type="compositionally biased region" description="Basic and acidic residues" evidence="2">
    <location>
        <begin position="593"/>
        <end position="602"/>
    </location>
</feature>
<feature type="region of interest" description="Disordered" evidence="2">
    <location>
        <begin position="572"/>
        <end position="609"/>
    </location>
</feature>
<accession>A0AAN6NBC3</accession>
<dbReference type="InterPro" id="IPR026832">
    <property type="entry name" value="Asteroid"/>
</dbReference>
<keyword evidence="5" id="KW-1185">Reference proteome</keyword>
<feature type="compositionally biased region" description="Basic residues" evidence="2">
    <location>
        <begin position="583"/>
        <end position="592"/>
    </location>
</feature>
<dbReference type="Gene3D" id="3.40.50.1010">
    <property type="entry name" value="5'-nuclease"/>
    <property type="match status" value="1"/>
</dbReference>
<protein>
    <submittedName>
        <fullName evidence="4">XPG domain containing-domain-containing protein</fullName>
    </submittedName>
</protein>
<evidence type="ECO:0000313" key="4">
    <source>
        <dbReference type="EMBL" id="KAK3940662.1"/>
    </source>
</evidence>
<dbReference type="Pfam" id="PF12813">
    <property type="entry name" value="XPG_I_2"/>
    <property type="match status" value="1"/>
</dbReference>
<comment type="similarity">
    <text evidence="1">Belongs to the asteroid family.</text>
</comment>
<dbReference type="InterPro" id="IPR039436">
    <property type="entry name" value="Asteroid_dom"/>
</dbReference>